<dbReference type="PANTHER" id="PTHR42987:SF4">
    <property type="entry name" value="PROTEASE SOHB-RELATED"/>
    <property type="match status" value="1"/>
</dbReference>
<name>A0ABD6CVH6_9EURY</name>
<dbReference type="RefSeq" id="WP_256406824.1">
    <property type="nucleotide sequence ID" value="NZ_CP187151.1"/>
</dbReference>
<evidence type="ECO:0000259" key="7">
    <source>
        <dbReference type="Pfam" id="PF01343"/>
    </source>
</evidence>
<keyword evidence="6" id="KW-0812">Transmembrane</keyword>
<keyword evidence="2" id="KW-0645">Protease</keyword>
<dbReference type="Pfam" id="PF01343">
    <property type="entry name" value="Peptidase_S49"/>
    <property type="match status" value="1"/>
</dbReference>
<evidence type="ECO:0000313" key="8">
    <source>
        <dbReference type="EMBL" id="MFD1633030.1"/>
    </source>
</evidence>
<dbReference type="InterPro" id="IPR047272">
    <property type="entry name" value="S49_SppA_C"/>
</dbReference>
<dbReference type="GO" id="GO:0008236">
    <property type="term" value="F:serine-type peptidase activity"/>
    <property type="evidence" value="ECO:0007669"/>
    <property type="project" value="UniProtKB-KW"/>
</dbReference>
<evidence type="ECO:0000256" key="4">
    <source>
        <dbReference type="ARBA" id="ARBA00022825"/>
    </source>
</evidence>
<dbReference type="SUPFAM" id="SSF52096">
    <property type="entry name" value="ClpP/crotonase"/>
    <property type="match status" value="1"/>
</dbReference>
<comment type="caution">
    <text evidence="8">The sequence shown here is derived from an EMBL/GenBank/DDBJ whole genome shotgun (WGS) entry which is preliminary data.</text>
</comment>
<feature type="transmembrane region" description="Helical" evidence="6">
    <location>
        <begin position="12"/>
        <end position="35"/>
    </location>
</feature>
<keyword evidence="6" id="KW-0472">Membrane</keyword>
<comment type="similarity">
    <text evidence="1">Belongs to the peptidase S49 family.</text>
</comment>
<feature type="domain" description="Peptidase S49" evidence="7">
    <location>
        <begin position="101"/>
        <end position="146"/>
    </location>
</feature>
<dbReference type="EMBL" id="JBHUDL010000006">
    <property type="protein sequence ID" value="MFD1633030.1"/>
    <property type="molecule type" value="Genomic_DNA"/>
</dbReference>
<gene>
    <name evidence="8" type="ORF">ACFSBJ_04680</name>
</gene>
<dbReference type="Proteomes" id="UP001597075">
    <property type="component" value="Unassembled WGS sequence"/>
</dbReference>
<dbReference type="GO" id="GO:0006508">
    <property type="term" value="P:proteolysis"/>
    <property type="evidence" value="ECO:0007669"/>
    <property type="project" value="UniProtKB-KW"/>
</dbReference>
<proteinExistence type="inferred from homology"/>
<dbReference type="InterPro" id="IPR002142">
    <property type="entry name" value="Peptidase_S49"/>
</dbReference>
<keyword evidence="9" id="KW-1185">Reference proteome</keyword>
<evidence type="ECO:0000256" key="3">
    <source>
        <dbReference type="ARBA" id="ARBA00022801"/>
    </source>
</evidence>
<keyword evidence="3 8" id="KW-0378">Hydrolase</keyword>
<dbReference type="InterPro" id="IPR029045">
    <property type="entry name" value="ClpP/crotonase-like_dom_sf"/>
</dbReference>
<dbReference type="EC" id="3.4.21.-" evidence="8"/>
<dbReference type="PANTHER" id="PTHR42987">
    <property type="entry name" value="PEPTIDASE S49"/>
    <property type="match status" value="1"/>
</dbReference>
<feature type="compositionally biased region" description="Polar residues" evidence="5">
    <location>
        <begin position="297"/>
        <end position="311"/>
    </location>
</feature>
<dbReference type="CDD" id="cd07023">
    <property type="entry name" value="S49_Sppa_N_C"/>
    <property type="match status" value="1"/>
</dbReference>
<dbReference type="Gene3D" id="3.90.226.10">
    <property type="entry name" value="2-enoyl-CoA Hydratase, Chain A, domain 1"/>
    <property type="match status" value="1"/>
</dbReference>
<dbReference type="AlphaFoldDB" id="A0ABD6CVH6"/>
<feature type="region of interest" description="Disordered" evidence="5">
    <location>
        <begin position="297"/>
        <end position="342"/>
    </location>
</feature>
<accession>A0ABD6CVH6</accession>
<protein>
    <submittedName>
        <fullName evidence="8">S49 family peptidase</fullName>
        <ecNumber evidence="8">3.4.21.-</ecNumber>
    </submittedName>
</protein>
<keyword evidence="4" id="KW-0720">Serine protease</keyword>
<keyword evidence="6" id="KW-1133">Transmembrane helix</keyword>
<evidence type="ECO:0000256" key="5">
    <source>
        <dbReference type="SAM" id="MobiDB-lite"/>
    </source>
</evidence>
<evidence type="ECO:0000256" key="1">
    <source>
        <dbReference type="ARBA" id="ARBA00008683"/>
    </source>
</evidence>
<evidence type="ECO:0000256" key="2">
    <source>
        <dbReference type="ARBA" id="ARBA00022670"/>
    </source>
</evidence>
<organism evidence="8 9">
    <name type="scientific">Haloplanus ruber</name>
    <dbReference type="NCBI Taxonomy" id="869892"/>
    <lineage>
        <taxon>Archaea</taxon>
        <taxon>Methanobacteriati</taxon>
        <taxon>Methanobacteriota</taxon>
        <taxon>Stenosarchaea group</taxon>
        <taxon>Halobacteria</taxon>
        <taxon>Halobacteriales</taxon>
        <taxon>Haloferacaceae</taxon>
        <taxon>Haloplanus</taxon>
    </lineage>
</organism>
<sequence length="342" mass="35409">MANRTRALLSRIARSYVLFVVVGVVVGLALAPVAWNATSSEGTVAVVPVAGTIDGSTSASVTAMLRQARNDPDVKAVVLLVNSGGGGAAASEELYLQSKRTAAEMPLVTSVDAAAASGAYYTIAPSDRIYTKPASTVGSVGVLATAPQELEPTDLVATTGPNKLTGGDGREFNYLLESLGNAFIGAVFEQRGEQLELTRTEVEQARIYSGTQAVRNGLADSIGGRQAAVEYAADEAGLNNYDVRVMRPDGTARFLSRSNYVASTAPNKEMVSARYLYGEDPSGPTFLMVPAMYLDTSNDDAASPTPRTSDTGPGVTDNRTAAPEPTPTPVAAAVSGGTHVVA</sequence>
<evidence type="ECO:0000256" key="6">
    <source>
        <dbReference type="SAM" id="Phobius"/>
    </source>
</evidence>
<evidence type="ECO:0000313" key="9">
    <source>
        <dbReference type="Proteomes" id="UP001597075"/>
    </source>
</evidence>
<reference evidence="8 9" key="1">
    <citation type="journal article" date="2019" name="Int. J. Syst. Evol. Microbiol.">
        <title>The Global Catalogue of Microorganisms (GCM) 10K type strain sequencing project: providing services to taxonomists for standard genome sequencing and annotation.</title>
        <authorList>
            <consortium name="The Broad Institute Genomics Platform"/>
            <consortium name="The Broad Institute Genome Sequencing Center for Infectious Disease"/>
            <person name="Wu L."/>
            <person name="Ma J."/>
        </authorList>
    </citation>
    <scope>NUCLEOTIDE SEQUENCE [LARGE SCALE GENOMIC DNA]</scope>
    <source>
        <strain evidence="8 9">CGMCC 1.10594</strain>
    </source>
</reference>